<evidence type="ECO:0000256" key="4">
    <source>
        <dbReference type="ARBA" id="ARBA00022664"/>
    </source>
</evidence>
<dbReference type="GO" id="GO:0008270">
    <property type="term" value="F:zinc ion binding"/>
    <property type="evidence" value="ECO:0007669"/>
    <property type="project" value="UniProtKB-KW"/>
</dbReference>
<feature type="region of interest" description="Disordered" evidence="20">
    <location>
        <begin position="49"/>
        <end position="94"/>
    </location>
</feature>
<protein>
    <recommendedName>
        <fullName evidence="19">tRNA-dihydrouridine(47) synthase [NAD(P)(+)]</fullName>
        <ecNumber evidence="19">1.3.1.-</ecNumber>
    </recommendedName>
    <alternativeName>
        <fullName evidence="19">tRNA-dihydrouridine synthase 3</fullName>
    </alternativeName>
</protein>
<dbReference type="InterPro" id="IPR000571">
    <property type="entry name" value="Znf_CCCH"/>
</dbReference>
<evidence type="ECO:0000313" key="23">
    <source>
        <dbReference type="Proteomes" id="UP001607303"/>
    </source>
</evidence>
<comment type="catalytic activity">
    <reaction evidence="15">
        <text>a 5,6-dihydrouridine in mRNA + NAD(+) = a uridine in mRNA + NADH + H(+)</text>
        <dbReference type="Rhea" id="RHEA:69851"/>
        <dbReference type="Rhea" id="RHEA-COMP:14658"/>
        <dbReference type="Rhea" id="RHEA-COMP:17789"/>
        <dbReference type="ChEBI" id="CHEBI:15378"/>
        <dbReference type="ChEBI" id="CHEBI:57540"/>
        <dbReference type="ChEBI" id="CHEBI:57945"/>
        <dbReference type="ChEBI" id="CHEBI:65315"/>
        <dbReference type="ChEBI" id="CHEBI:74443"/>
    </reaction>
    <physiologicalReaction direction="right-to-left" evidence="15">
        <dbReference type="Rhea" id="RHEA:69853"/>
    </physiologicalReaction>
</comment>
<evidence type="ECO:0000256" key="19">
    <source>
        <dbReference type="RuleBase" id="RU291113"/>
    </source>
</evidence>
<dbReference type="GO" id="GO:0006397">
    <property type="term" value="P:mRNA processing"/>
    <property type="evidence" value="ECO:0007669"/>
    <property type="project" value="UniProtKB-KW"/>
</dbReference>
<keyword evidence="9 18" id="KW-0862">Zinc</keyword>
<evidence type="ECO:0000256" key="15">
    <source>
        <dbReference type="ARBA" id="ARBA00048342"/>
    </source>
</evidence>
<evidence type="ECO:0000256" key="6">
    <source>
        <dbReference type="ARBA" id="ARBA00022723"/>
    </source>
</evidence>
<evidence type="ECO:0000313" key="22">
    <source>
        <dbReference type="EMBL" id="KAL2739166.1"/>
    </source>
</evidence>
<evidence type="ECO:0000256" key="3">
    <source>
        <dbReference type="ARBA" id="ARBA00022643"/>
    </source>
</evidence>
<dbReference type="InterPro" id="IPR035587">
    <property type="entry name" value="DUS-like_FMN-bd"/>
</dbReference>
<gene>
    <name evidence="22" type="ORF">V1477_010555</name>
</gene>
<evidence type="ECO:0000256" key="1">
    <source>
        <dbReference type="ARBA" id="ARBA00001917"/>
    </source>
</evidence>
<name>A0ABD2C2A5_VESMC</name>
<evidence type="ECO:0000256" key="5">
    <source>
        <dbReference type="ARBA" id="ARBA00022694"/>
    </source>
</evidence>
<evidence type="ECO:0000256" key="2">
    <source>
        <dbReference type="ARBA" id="ARBA00022630"/>
    </source>
</evidence>
<keyword evidence="4" id="KW-0507">mRNA processing</keyword>
<keyword evidence="10" id="KW-0521">NADP</keyword>
<evidence type="ECO:0000256" key="17">
    <source>
        <dbReference type="ARBA" id="ARBA00049513"/>
    </source>
</evidence>
<feature type="compositionally biased region" description="Basic and acidic residues" evidence="20">
    <location>
        <begin position="233"/>
        <end position="258"/>
    </location>
</feature>
<keyword evidence="7" id="KW-0677">Repeat</keyword>
<comment type="catalytic activity">
    <reaction evidence="14">
        <text>5,6-dihydrouridine(47) in tRNA + NAD(+) = uridine(47) in tRNA + NADH + H(+)</text>
        <dbReference type="Rhea" id="RHEA:53364"/>
        <dbReference type="Rhea" id="RHEA-COMP:13539"/>
        <dbReference type="Rhea" id="RHEA-COMP:13540"/>
        <dbReference type="ChEBI" id="CHEBI:15378"/>
        <dbReference type="ChEBI" id="CHEBI:57540"/>
        <dbReference type="ChEBI" id="CHEBI:57945"/>
        <dbReference type="ChEBI" id="CHEBI:65315"/>
        <dbReference type="ChEBI" id="CHEBI:74443"/>
        <dbReference type="EC" id="1.3.1.89"/>
    </reaction>
    <physiologicalReaction direction="right-to-left" evidence="14">
        <dbReference type="Rhea" id="RHEA:53366"/>
    </physiologicalReaction>
</comment>
<reference evidence="22 23" key="1">
    <citation type="journal article" date="2024" name="Ann. Entomol. Soc. Am.">
        <title>Genomic analyses of the southern and eastern yellowjacket wasps (Hymenoptera: Vespidae) reveal evolutionary signatures of social life.</title>
        <authorList>
            <person name="Catto M.A."/>
            <person name="Caine P.B."/>
            <person name="Orr S.E."/>
            <person name="Hunt B.G."/>
            <person name="Goodisman M.A.D."/>
        </authorList>
    </citation>
    <scope>NUCLEOTIDE SEQUENCE [LARGE SCALE GENOMIC DNA]</scope>
    <source>
        <strain evidence="22">232</strain>
        <tissue evidence="22">Head and thorax</tissue>
    </source>
</reference>
<evidence type="ECO:0000256" key="9">
    <source>
        <dbReference type="ARBA" id="ARBA00022833"/>
    </source>
</evidence>
<comment type="catalytic activity">
    <reaction evidence="16">
        <text>a 5,6-dihydrouridine in mRNA + NADP(+) = a uridine in mRNA + NADPH + H(+)</text>
        <dbReference type="Rhea" id="RHEA:69855"/>
        <dbReference type="Rhea" id="RHEA-COMP:14658"/>
        <dbReference type="Rhea" id="RHEA-COMP:17789"/>
        <dbReference type="ChEBI" id="CHEBI:15378"/>
        <dbReference type="ChEBI" id="CHEBI:57783"/>
        <dbReference type="ChEBI" id="CHEBI:58349"/>
        <dbReference type="ChEBI" id="CHEBI:65315"/>
        <dbReference type="ChEBI" id="CHEBI:74443"/>
    </reaction>
    <physiologicalReaction direction="right-to-left" evidence="16">
        <dbReference type="Rhea" id="RHEA:69857"/>
    </physiologicalReaction>
</comment>
<dbReference type="EMBL" id="JAYRBN010000061">
    <property type="protein sequence ID" value="KAL2739166.1"/>
    <property type="molecule type" value="Genomic_DNA"/>
</dbReference>
<keyword evidence="2 19" id="KW-0285">Flavoprotein</keyword>
<feature type="compositionally biased region" description="Acidic residues" evidence="20">
    <location>
        <begin position="262"/>
        <end position="272"/>
    </location>
</feature>
<evidence type="ECO:0000256" key="16">
    <source>
        <dbReference type="ARBA" id="ARBA00049447"/>
    </source>
</evidence>
<comment type="catalytic activity">
    <reaction evidence="17">
        <text>5,6-dihydrouridine(47) in tRNA + NADP(+) = uridine(47) in tRNA + NADPH + H(+)</text>
        <dbReference type="Rhea" id="RHEA:53360"/>
        <dbReference type="Rhea" id="RHEA-COMP:13539"/>
        <dbReference type="Rhea" id="RHEA-COMP:13540"/>
        <dbReference type="ChEBI" id="CHEBI:15378"/>
        <dbReference type="ChEBI" id="CHEBI:57783"/>
        <dbReference type="ChEBI" id="CHEBI:58349"/>
        <dbReference type="ChEBI" id="CHEBI:65315"/>
        <dbReference type="ChEBI" id="CHEBI:74443"/>
        <dbReference type="EC" id="1.3.1.89"/>
    </reaction>
    <physiologicalReaction direction="right-to-left" evidence="17">
        <dbReference type="Rhea" id="RHEA:53362"/>
    </physiologicalReaction>
</comment>
<dbReference type="Gene3D" id="3.20.20.70">
    <property type="entry name" value="Aldolase class I"/>
    <property type="match status" value="1"/>
</dbReference>
<proteinExistence type="inferred from homology"/>
<comment type="caution">
    <text evidence="22">The sequence shown here is derived from an EMBL/GenBank/DDBJ whole genome shotgun (WGS) entry which is preliminary data.</text>
</comment>
<dbReference type="CDD" id="cd02801">
    <property type="entry name" value="DUS_like_FMN"/>
    <property type="match status" value="1"/>
</dbReference>
<keyword evidence="23" id="KW-1185">Reference proteome</keyword>
<keyword evidence="6 18" id="KW-0479">Metal-binding</keyword>
<evidence type="ECO:0000256" key="7">
    <source>
        <dbReference type="ARBA" id="ARBA00022737"/>
    </source>
</evidence>
<evidence type="ECO:0000256" key="12">
    <source>
        <dbReference type="ARBA" id="ARBA00023027"/>
    </source>
</evidence>
<evidence type="ECO:0000256" key="18">
    <source>
        <dbReference type="PROSITE-ProRule" id="PRU00723"/>
    </source>
</evidence>
<dbReference type="Proteomes" id="UP001607303">
    <property type="component" value="Unassembled WGS sequence"/>
</dbReference>
<feature type="region of interest" description="Disordered" evidence="20">
    <location>
        <begin position="208"/>
        <end position="279"/>
    </location>
</feature>
<dbReference type="GO" id="GO:0102265">
    <property type="term" value="F:tRNA-dihydrouridine47 synthase activity"/>
    <property type="evidence" value="ECO:0007669"/>
    <property type="project" value="UniProtKB-EC"/>
</dbReference>
<comment type="cofactor">
    <cofactor evidence="1 19">
        <name>FMN</name>
        <dbReference type="ChEBI" id="CHEBI:58210"/>
    </cofactor>
</comment>
<dbReference type="Pfam" id="PF01207">
    <property type="entry name" value="Dus"/>
    <property type="match status" value="1"/>
</dbReference>
<dbReference type="PANTHER" id="PTHR45846">
    <property type="entry name" value="TRNA-DIHYDROURIDINE(47) SYNTHASE [NAD(P)(+)]-LIKE"/>
    <property type="match status" value="1"/>
</dbReference>
<dbReference type="PROSITE" id="PS01136">
    <property type="entry name" value="UPF0034"/>
    <property type="match status" value="1"/>
</dbReference>
<evidence type="ECO:0000256" key="13">
    <source>
        <dbReference type="ARBA" id="ARBA00045365"/>
    </source>
</evidence>
<dbReference type="PANTHER" id="PTHR45846:SF1">
    <property type="entry name" value="TRNA-DIHYDROURIDINE(47) SYNTHASE [NAD(P)(+)]-LIKE"/>
    <property type="match status" value="1"/>
</dbReference>
<dbReference type="GO" id="GO:0050660">
    <property type="term" value="F:flavin adenine dinucleotide binding"/>
    <property type="evidence" value="ECO:0007669"/>
    <property type="project" value="UniProtKB-UniRule"/>
</dbReference>
<dbReference type="InterPro" id="IPR018517">
    <property type="entry name" value="tRNA_hU_synthase_CS"/>
</dbReference>
<dbReference type="EC" id="1.3.1.-" evidence="19"/>
<feature type="domain" description="C3H1-type" evidence="21">
    <location>
        <begin position="138"/>
        <end position="168"/>
    </location>
</feature>
<keyword evidence="3 19" id="KW-0288">FMN</keyword>
<evidence type="ECO:0000259" key="21">
    <source>
        <dbReference type="PROSITE" id="PS50103"/>
    </source>
</evidence>
<evidence type="ECO:0000256" key="11">
    <source>
        <dbReference type="ARBA" id="ARBA00023002"/>
    </source>
</evidence>
<keyword evidence="12" id="KW-0520">NAD</keyword>
<dbReference type="FunFam" id="3.20.20.70:FF:000067">
    <property type="entry name" value="tRNA-dihydrouridine(47) synthase [NAD(P)(+)]"/>
    <property type="match status" value="1"/>
</dbReference>
<dbReference type="AlphaFoldDB" id="A0ABD2C2A5"/>
<evidence type="ECO:0000256" key="14">
    <source>
        <dbReference type="ARBA" id="ARBA00048266"/>
    </source>
</evidence>
<dbReference type="SUPFAM" id="SSF51395">
    <property type="entry name" value="FMN-linked oxidoreductases"/>
    <property type="match status" value="1"/>
</dbReference>
<dbReference type="PROSITE" id="PS50103">
    <property type="entry name" value="ZF_C3H1"/>
    <property type="match status" value="1"/>
</dbReference>
<feature type="zinc finger region" description="C3H1-type" evidence="18">
    <location>
        <begin position="138"/>
        <end position="168"/>
    </location>
</feature>
<feature type="compositionally biased region" description="Basic and acidic residues" evidence="20">
    <location>
        <begin position="69"/>
        <end position="84"/>
    </location>
</feature>
<keyword evidence="8 18" id="KW-0863">Zinc-finger</keyword>
<keyword evidence="11 19" id="KW-0560">Oxidoreductase</keyword>
<evidence type="ECO:0000256" key="8">
    <source>
        <dbReference type="ARBA" id="ARBA00022771"/>
    </source>
</evidence>
<organism evidence="22 23">
    <name type="scientific">Vespula maculifrons</name>
    <name type="common">Eastern yellow jacket</name>
    <name type="synonym">Wasp</name>
    <dbReference type="NCBI Taxonomy" id="7453"/>
    <lineage>
        <taxon>Eukaryota</taxon>
        <taxon>Metazoa</taxon>
        <taxon>Ecdysozoa</taxon>
        <taxon>Arthropoda</taxon>
        <taxon>Hexapoda</taxon>
        <taxon>Insecta</taxon>
        <taxon>Pterygota</taxon>
        <taxon>Neoptera</taxon>
        <taxon>Endopterygota</taxon>
        <taxon>Hymenoptera</taxon>
        <taxon>Apocrita</taxon>
        <taxon>Aculeata</taxon>
        <taxon>Vespoidea</taxon>
        <taxon>Vespidae</taxon>
        <taxon>Vespinae</taxon>
        <taxon>Vespula</taxon>
    </lineage>
</organism>
<accession>A0ABD2C2A5</accession>
<dbReference type="InterPro" id="IPR013785">
    <property type="entry name" value="Aldolase_TIM"/>
</dbReference>
<keyword evidence="5 19" id="KW-0819">tRNA processing</keyword>
<evidence type="ECO:0000256" key="10">
    <source>
        <dbReference type="ARBA" id="ARBA00022857"/>
    </source>
</evidence>
<evidence type="ECO:0000256" key="20">
    <source>
        <dbReference type="SAM" id="MobiDB-lite"/>
    </source>
</evidence>
<sequence length="700" mass="80384">MADYSEKCGEDCSFDYSDDKHKGVCLIKEEFIIEDRIRLQNEECLVGTNKRSAEESINANDEETTSDEFSPKRFKSDDKKEKLRGQNKARPPPFKTLRESNLCPWIADQAEGEVEKKCENKRCSFLHDRKEYLQIKPSDINEECYLFDLMGRCPRGAACRMGSKHLTEDGFNIVDAKKLQEFKKKPSSTQNQLSKVLQNKLRKHKYNFSKAETIVKGNNPSAKKMSTKSQTSSDKEETSRLKYSKVKRDDEEIEKDLPSEEVLGEEENVSDETSERKEPRIGPVEDYDLIKIRTSEKKKIDWKNKIMLSPLTTVGNLPFRRICKGYGADITCGEMALAPKILKGAHEEWALVKRHESEDVFGIQLCGNNPGVLTRCAQLLNEEIDIDFIDLNLGCPIDLIYRQGGGSGMLNRLNVLETVIKSVSQVVEIPLSVKTRTGVYIDKPIAHNLMPKFRDWGVSMITVHGRSREQRYTKLADWNYIEKCAQAAKPIPVFGNGDVLSFDDYQRALKLCTSVEGVTIGRGALIKPWIFTEMKEKKLIDVRSTERFDILKRYANYGLEHWGSDTRGVETTRRFMLEWISFLHRRIRAGRAIGETTAENQREATVLQRSRRDGNAYGEFKLRGLGQNIRNVAWKSTRWISLFTQAQSKFVEVAGESYLIYSSLARTFEINFSDNSDLEKFYSTCRCNRSYRNVIRNIVH</sequence>
<comment type="function">
    <text evidence="13">Catalyzes the synthesis of dihydrouridine, a modified base, in various RNAs, such as tRNAs, mRNAs and some long non-coding RNAs (lncRNAs). Mainly modifies the uridine in position 47 (U47) in the D-loop of most cytoplasmic tRNAs. Also able to mediate the formation of dihydrouridine in some mRNAs, thereby regulating their translation.</text>
</comment>
<comment type="similarity">
    <text evidence="19">Belongs to the dus family. Dus3 subfamily.</text>
</comment>